<proteinExistence type="predicted"/>
<organism evidence="1 2">
    <name type="scientific">Pangasius djambal</name>
    <dbReference type="NCBI Taxonomy" id="1691987"/>
    <lineage>
        <taxon>Eukaryota</taxon>
        <taxon>Metazoa</taxon>
        <taxon>Chordata</taxon>
        <taxon>Craniata</taxon>
        <taxon>Vertebrata</taxon>
        <taxon>Euteleostomi</taxon>
        <taxon>Actinopterygii</taxon>
        <taxon>Neopterygii</taxon>
        <taxon>Teleostei</taxon>
        <taxon>Ostariophysi</taxon>
        <taxon>Siluriformes</taxon>
        <taxon>Pangasiidae</taxon>
        <taxon>Pangasius</taxon>
    </lineage>
</organism>
<name>A0ACC5YZJ7_9TELE</name>
<dbReference type="EMBL" id="CM040989">
    <property type="protein sequence ID" value="MCJ8740958.1"/>
    <property type="molecule type" value="Genomic_DNA"/>
</dbReference>
<gene>
    <name evidence="1" type="ORF">PDJAM_G00065080</name>
</gene>
<comment type="caution">
    <text evidence="1">The sequence shown here is derived from an EMBL/GenBank/DDBJ whole genome shotgun (WGS) entry which is preliminary data.</text>
</comment>
<sequence>MTSSMAVAGAVMGAVLALFLIVIFTIVLLTARKVPPHTHTDKVIDLPPTHRPPPPYSERPLAVPQDPHTVASFSQPHRMDKCQVDRTAGRMTHPQLQNPTHHPLSYQEWICHQNGADLVYINHREHYV</sequence>
<keyword evidence="2" id="KW-1185">Reference proteome</keyword>
<evidence type="ECO:0000313" key="2">
    <source>
        <dbReference type="Proteomes" id="UP000830395"/>
    </source>
</evidence>
<dbReference type="Proteomes" id="UP000830395">
    <property type="component" value="Chromosome 15"/>
</dbReference>
<protein>
    <submittedName>
        <fullName evidence="1">Uncharacterized protein</fullName>
    </submittedName>
</protein>
<reference evidence="1" key="1">
    <citation type="submission" date="2020-02" db="EMBL/GenBank/DDBJ databases">
        <title>Genome sequencing of the panga catfish, Pangasius djambal.</title>
        <authorList>
            <person name="Wen M."/>
            <person name="Zahm M."/>
            <person name="Roques C."/>
            <person name="Cabau C."/>
            <person name="Klopp C."/>
            <person name="Donnadieu C."/>
            <person name="Jouanno E."/>
            <person name="Avarre J.-C."/>
            <person name="Campet M."/>
            <person name="Ha T."/>
            <person name="Dugue R."/>
            <person name="Lampietro C."/>
            <person name="Louis A."/>
            <person name="Herpin A."/>
            <person name="Echchiki A."/>
            <person name="Berthelot C."/>
            <person name="Parey E."/>
            <person name="Roest-Crollius H."/>
            <person name="Braasch I."/>
            <person name="Postlethwait J.H."/>
            <person name="Bobe J."/>
            <person name="Montfort J."/>
            <person name="Bouchez O."/>
            <person name="Begum T."/>
            <person name="Schartl M."/>
            <person name="Gustiano R."/>
            <person name="Guiguen Y."/>
        </authorList>
    </citation>
    <scope>NUCLEOTIDE SEQUENCE</scope>
    <source>
        <strain evidence="1">Pdj_M5554</strain>
    </source>
</reference>
<accession>A0ACC5YZJ7</accession>
<evidence type="ECO:0000313" key="1">
    <source>
        <dbReference type="EMBL" id="MCJ8740958.1"/>
    </source>
</evidence>